<protein>
    <recommendedName>
        <fullName evidence="2 5">Basal-body rod modification protein FlgD</fullName>
    </recommendedName>
</protein>
<accession>A0ABV0EJ73</accession>
<evidence type="ECO:0000256" key="1">
    <source>
        <dbReference type="ARBA" id="ARBA00010577"/>
    </source>
</evidence>
<keyword evidence="8" id="KW-0969">Cilium</keyword>
<dbReference type="RefSeq" id="WP_347308693.1">
    <property type="nucleotide sequence ID" value="NZ_JBAJEX010000008.1"/>
</dbReference>
<dbReference type="Pfam" id="PF13860">
    <property type="entry name" value="FlgD_ig"/>
    <property type="match status" value="1"/>
</dbReference>
<evidence type="ECO:0000259" key="6">
    <source>
        <dbReference type="Pfam" id="PF13860"/>
    </source>
</evidence>
<dbReference type="Pfam" id="PF13861">
    <property type="entry name" value="FLgD_tudor"/>
    <property type="match status" value="1"/>
</dbReference>
<organism evidence="8 9">
    <name type="scientific">Thiobacter aerophilum</name>
    <dbReference type="NCBI Taxonomy" id="3121275"/>
    <lineage>
        <taxon>Bacteria</taxon>
        <taxon>Pseudomonadati</taxon>
        <taxon>Pseudomonadota</taxon>
        <taxon>Betaproteobacteria</taxon>
        <taxon>Burkholderiales</taxon>
        <taxon>Thiobacteraceae</taxon>
        <taxon>Thiobacter</taxon>
    </lineage>
</organism>
<evidence type="ECO:0000256" key="4">
    <source>
        <dbReference type="ARBA" id="ARBA00024746"/>
    </source>
</evidence>
<name>A0ABV0EJ73_9BURK</name>
<evidence type="ECO:0000256" key="5">
    <source>
        <dbReference type="RuleBase" id="RU362076"/>
    </source>
</evidence>
<comment type="caution">
    <text evidence="8">The sequence shown here is derived from an EMBL/GenBank/DDBJ whole genome shotgun (WGS) entry which is preliminary data.</text>
</comment>
<reference evidence="8 9" key="1">
    <citation type="submission" date="2024-02" db="EMBL/GenBank/DDBJ databases">
        <title>New thermophilic sulfur-oxidizing bacteria from a hot springs of the Uzon caldera (Kamchatka, Russia).</title>
        <authorList>
            <person name="Dukat A.M."/>
            <person name="Elcheninov A.G."/>
            <person name="Frolov E.N."/>
        </authorList>
    </citation>
    <scope>NUCLEOTIDE SEQUENCE [LARGE SCALE GENOMIC DNA]</scope>
    <source>
        <strain evidence="8 9">AK1</strain>
    </source>
</reference>
<evidence type="ECO:0000256" key="2">
    <source>
        <dbReference type="ARBA" id="ARBA00016013"/>
    </source>
</evidence>
<comment type="similarity">
    <text evidence="1 5">Belongs to the FlgD family.</text>
</comment>
<feature type="domain" description="FlgD/Vpr Ig-like" evidence="6">
    <location>
        <begin position="105"/>
        <end position="173"/>
    </location>
</feature>
<keyword evidence="3 5" id="KW-1005">Bacterial flagellum biogenesis</keyword>
<dbReference type="Gene3D" id="2.60.40.4070">
    <property type="match status" value="1"/>
</dbReference>
<dbReference type="Gene3D" id="2.30.30.910">
    <property type="match status" value="1"/>
</dbReference>
<dbReference type="EMBL" id="JBAJEX010000008">
    <property type="protein sequence ID" value="MEO1767583.1"/>
    <property type="molecule type" value="Genomic_DNA"/>
</dbReference>
<evidence type="ECO:0000259" key="7">
    <source>
        <dbReference type="Pfam" id="PF13861"/>
    </source>
</evidence>
<dbReference type="Pfam" id="PF03963">
    <property type="entry name" value="FlgD"/>
    <property type="match status" value="1"/>
</dbReference>
<feature type="domain" description="FlgD Tudor-like" evidence="7">
    <location>
        <begin position="82"/>
        <end position="214"/>
    </location>
</feature>
<evidence type="ECO:0000256" key="3">
    <source>
        <dbReference type="ARBA" id="ARBA00022795"/>
    </source>
</evidence>
<keyword evidence="8" id="KW-0282">Flagellum</keyword>
<evidence type="ECO:0000313" key="9">
    <source>
        <dbReference type="Proteomes" id="UP001482231"/>
    </source>
</evidence>
<dbReference type="InterPro" id="IPR025965">
    <property type="entry name" value="FlgD/Vpr_Ig-like"/>
</dbReference>
<proteinExistence type="inferred from homology"/>
<gene>
    <name evidence="8" type="ORF">V6E02_10210</name>
</gene>
<keyword evidence="8" id="KW-0966">Cell projection</keyword>
<keyword evidence="9" id="KW-1185">Reference proteome</keyword>
<comment type="function">
    <text evidence="4 5">Required for flagellar hook formation. May act as a scaffolding protein.</text>
</comment>
<dbReference type="InterPro" id="IPR005648">
    <property type="entry name" value="FlgD"/>
</dbReference>
<dbReference type="Proteomes" id="UP001482231">
    <property type="component" value="Unassembled WGS sequence"/>
</dbReference>
<sequence length="217" mass="22359">MTTAVSPVTASSSQTARSADAVAASEDRFLKLLVAQMKNQDPLNPLDNAQVTSQMAQLSTVTGINKLADLVQSIAGALTQAQSLQAAGMIGRGVLTEGSTLLLRDGVGLAGFELSAPADQVLVVIKDAAGQLVHSANLGAQPAGVNVFQWDGVRDDGQPAASGTYRFEVKARANGQVVTVTPLSHGTVASVSLNRGQVELNLLDLGAVTLSQIKQVM</sequence>
<evidence type="ECO:0000313" key="8">
    <source>
        <dbReference type="EMBL" id="MEO1767583.1"/>
    </source>
</evidence>
<dbReference type="InterPro" id="IPR025963">
    <property type="entry name" value="FLgD_Tudor"/>
</dbReference>